<evidence type="ECO:0000313" key="2">
    <source>
        <dbReference type="Proteomes" id="UP000330809"/>
    </source>
</evidence>
<dbReference type="AlphaFoldDB" id="A0A449INR8"/>
<accession>A0A449INR8</accession>
<reference evidence="1 2" key="1">
    <citation type="submission" date="2019-02" db="EMBL/GenBank/DDBJ databases">
        <authorList>
            <consortium name="Pathogen Informatics"/>
        </authorList>
    </citation>
    <scope>NUCLEOTIDE SEQUENCE [LARGE SCALE GENOMIC DNA]</scope>
    <source>
        <strain evidence="1 2">3012STDY7103891</strain>
    </source>
</reference>
<organism evidence="1 2">
    <name type="scientific">Pseudomonas fragi</name>
    <dbReference type="NCBI Taxonomy" id="296"/>
    <lineage>
        <taxon>Bacteria</taxon>
        <taxon>Pseudomonadati</taxon>
        <taxon>Pseudomonadota</taxon>
        <taxon>Gammaproteobacteria</taxon>
        <taxon>Pseudomonadales</taxon>
        <taxon>Pseudomonadaceae</taxon>
        <taxon>Pseudomonas</taxon>
    </lineage>
</organism>
<dbReference type="EMBL" id="CAACYJ010000040">
    <property type="protein sequence ID" value="VFB21067.1"/>
    <property type="molecule type" value="Genomic_DNA"/>
</dbReference>
<dbReference type="Proteomes" id="UP000330809">
    <property type="component" value="Unassembled WGS sequence"/>
</dbReference>
<sequence>MAKGDNNKDDKTKTLAIPILLDISKTFLLSKCCVMG</sequence>
<evidence type="ECO:0000313" key="1">
    <source>
        <dbReference type="EMBL" id="VFB21067.1"/>
    </source>
</evidence>
<name>A0A449INR8_PSEFR</name>
<protein>
    <submittedName>
        <fullName evidence="1">Uncharacterized protein</fullName>
    </submittedName>
</protein>
<proteinExistence type="predicted"/>
<gene>
    <name evidence="1" type="ORF">NCTC10754_03708</name>
</gene>